<protein>
    <submittedName>
        <fullName evidence="3">Glycoside hydrolase</fullName>
    </submittedName>
</protein>
<evidence type="ECO:0000256" key="2">
    <source>
        <dbReference type="SAM" id="SignalP"/>
    </source>
</evidence>
<dbReference type="Proteomes" id="UP001390339">
    <property type="component" value="Unassembled WGS sequence"/>
</dbReference>
<evidence type="ECO:0000313" key="4">
    <source>
        <dbReference type="Proteomes" id="UP001390339"/>
    </source>
</evidence>
<dbReference type="PANTHER" id="PTHR36578">
    <property type="entry name" value="CHROMOSOME 15, WHOLE GENOME SHOTGUN SEQUENCE"/>
    <property type="match status" value="1"/>
</dbReference>
<reference evidence="3 4" key="1">
    <citation type="journal article" date="2024" name="IMA Fungus">
        <title>Apiospora arundinis, a panoply of carbohydrate-active enzymes and secondary metabolites.</title>
        <authorList>
            <person name="Sorensen T."/>
            <person name="Petersen C."/>
            <person name="Muurmann A.T."/>
            <person name="Christiansen J.V."/>
            <person name="Brundto M.L."/>
            <person name="Overgaard C.K."/>
            <person name="Boysen A.T."/>
            <person name="Wollenberg R.D."/>
            <person name="Larsen T.O."/>
            <person name="Sorensen J.L."/>
            <person name="Nielsen K.L."/>
            <person name="Sondergaard T.E."/>
        </authorList>
    </citation>
    <scope>NUCLEOTIDE SEQUENCE [LARGE SCALE GENOMIC DNA]</scope>
    <source>
        <strain evidence="3 4">AAU 773</strain>
    </source>
</reference>
<evidence type="ECO:0000313" key="3">
    <source>
        <dbReference type="EMBL" id="KAK8859955.1"/>
    </source>
</evidence>
<keyword evidence="4" id="KW-1185">Reference proteome</keyword>
<keyword evidence="2" id="KW-0732">Signal</keyword>
<organism evidence="3 4">
    <name type="scientific">Apiospora arundinis</name>
    <dbReference type="NCBI Taxonomy" id="335852"/>
    <lineage>
        <taxon>Eukaryota</taxon>
        <taxon>Fungi</taxon>
        <taxon>Dikarya</taxon>
        <taxon>Ascomycota</taxon>
        <taxon>Pezizomycotina</taxon>
        <taxon>Sordariomycetes</taxon>
        <taxon>Xylariomycetidae</taxon>
        <taxon>Amphisphaeriales</taxon>
        <taxon>Apiosporaceae</taxon>
        <taxon>Apiospora</taxon>
    </lineage>
</organism>
<feature type="chain" id="PRO_5045987650" evidence="2">
    <location>
        <begin position="22"/>
        <end position="230"/>
    </location>
</feature>
<dbReference type="PANTHER" id="PTHR36578:SF1">
    <property type="entry name" value="APPLE DOMAIN-CONTAINING PROTEIN"/>
    <property type="match status" value="1"/>
</dbReference>
<proteinExistence type="predicted"/>
<feature type="region of interest" description="Disordered" evidence="1">
    <location>
        <begin position="182"/>
        <end position="230"/>
    </location>
</feature>
<accession>A0ABR2IBD6</accession>
<gene>
    <name evidence="3" type="ORF">PGQ11_010689</name>
</gene>
<dbReference type="EMBL" id="JAPCWZ010000006">
    <property type="protein sequence ID" value="KAK8859955.1"/>
    <property type="molecule type" value="Genomic_DNA"/>
</dbReference>
<feature type="signal peptide" evidence="2">
    <location>
        <begin position="1"/>
        <end position="21"/>
    </location>
</feature>
<feature type="compositionally biased region" description="Low complexity" evidence="1">
    <location>
        <begin position="205"/>
        <end position="230"/>
    </location>
</feature>
<name>A0ABR2IBD6_9PEZI</name>
<keyword evidence="3" id="KW-0378">Hydrolase</keyword>
<evidence type="ECO:0000256" key="1">
    <source>
        <dbReference type="SAM" id="MobiDB-lite"/>
    </source>
</evidence>
<sequence length="230" mass="23834">MAPVTKYAASVLAALAGVASADQINWQLVDAAGAPTSADLFSAPPYLAADPVIANYTIPVALLNATIRAPLDCKAQDTYLGQQVYNDGALSVSRCADACTAQRNYDAKYLGKKPCRFFNTYVLVKSDGSAAGPSTPVGQVCSLYTETWPAAYGNDKGQWRGNERYLVLDSFAASYAAGPSSGDCDAQNPGKDKAAAPAPAPPTTAKPVSTTTVSGVTTKTVTTTTTTKAF</sequence>
<comment type="caution">
    <text evidence="3">The sequence shown here is derived from an EMBL/GenBank/DDBJ whole genome shotgun (WGS) entry which is preliminary data.</text>
</comment>
<dbReference type="GO" id="GO:0016787">
    <property type="term" value="F:hydrolase activity"/>
    <property type="evidence" value="ECO:0007669"/>
    <property type="project" value="UniProtKB-KW"/>
</dbReference>